<dbReference type="GO" id="GO:0005938">
    <property type="term" value="C:cell cortex"/>
    <property type="evidence" value="ECO:0007669"/>
    <property type="project" value="EnsemblMetazoa"/>
</dbReference>
<dbReference type="GO" id="GO:0005813">
    <property type="term" value="C:centrosome"/>
    <property type="evidence" value="ECO:0007669"/>
    <property type="project" value="EnsemblMetazoa"/>
</dbReference>
<organism evidence="2">
    <name type="scientific">Caenorhabditis brenneri</name>
    <name type="common">Nematode worm</name>
    <dbReference type="NCBI Taxonomy" id="135651"/>
    <lineage>
        <taxon>Eukaryota</taxon>
        <taxon>Metazoa</taxon>
        <taxon>Ecdysozoa</taxon>
        <taxon>Nematoda</taxon>
        <taxon>Chromadorea</taxon>
        <taxon>Rhabditida</taxon>
        <taxon>Rhabditina</taxon>
        <taxon>Rhabditomorpha</taxon>
        <taxon>Rhabditoidea</taxon>
        <taxon>Rhabditidae</taxon>
        <taxon>Peloderinae</taxon>
        <taxon>Caenorhabditis</taxon>
    </lineage>
</organism>
<evidence type="ECO:0000313" key="1">
    <source>
        <dbReference type="EMBL" id="EGT33746.1"/>
    </source>
</evidence>
<dbReference type="OMA" id="FFHMNTT"/>
<gene>
    <name evidence="1" type="ORF">CAEBREN_23048</name>
</gene>
<keyword evidence="2" id="KW-1185">Reference proteome</keyword>
<accession>G0MKB8</accession>
<reference evidence="2" key="1">
    <citation type="submission" date="2011-07" db="EMBL/GenBank/DDBJ databases">
        <authorList>
            <consortium name="Caenorhabditis brenneri Sequencing and Analysis Consortium"/>
            <person name="Wilson R.K."/>
        </authorList>
    </citation>
    <scope>NUCLEOTIDE SEQUENCE [LARGE SCALE GENOMIC DNA]</scope>
    <source>
        <strain evidence="2">PB2801</strain>
    </source>
</reference>
<dbReference type="STRING" id="135651.G0MKB8"/>
<dbReference type="AlphaFoldDB" id="G0MKB8"/>
<dbReference type="Proteomes" id="UP000008068">
    <property type="component" value="Unassembled WGS sequence"/>
</dbReference>
<dbReference type="EMBL" id="GL379798">
    <property type="protein sequence ID" value="EGT33746.1"/>
    <property type="molecule type" value="Genomic_DNA"/>
</dbReference>
<protein>
    <submittedName>
        <fullName evidence="1">Uncharacterized protein</fullName>
    </submittedName>
</protein>
<proteinExistence type="predicted"/>
<dbReference type="FunCoup" id="G0MKB8">
    <property type="interactions" value="1834"/>
</dbReference>
<evidence type="ECO:0000313" key="2">
    <source>
        <dbReference type="Proteomes" id="UP000008068"/>
    </source>
</evidence>
<dbReference type="HOGENOM" id="CLU_343956_0_0_1"/>
<name>G0MKB8_CAEBE</name>
<dbReference type="OrthoDB" id="5800016at2759"/>
<sequence>MLSSLSFLIRGNTEELNTKKLKELECLYLVNKNQPVRNDNGDPWTAEELTEDLSRRIKALKLDAFTPIVSDVLGKLAAHDDALHYFVLVSTYRLPDENFAKSLKELGLQQKLVTMIDGEYKFRLYSKPNEHNNVPQLAWDITPVLKNTKVAEIDVTVPSNDLSNIRPVDDWGLISRDFQSILNCEELNLSAREGQPIEFFHLDNITFYKNLLDMHRGISSDLFQLDSDNHFYQSKPCRVEEWNLTTTRAIQQKHIFLANQLSEIVKNLKKHFVTSTSNSIRLLIQKYLIDEQHIFTEYFDSLLGTDSGFQFRHIIDTFPQLEIRSPNTNKFEVCDELYEIVSAHYHVIREMNEIVRRINDYSPILLNEMSFTGSQSAPQFYARKMWRRMNVSLIKFIVNKLAEMLTTPDAELMELLTDAGDPRLIKDPSIWQRLNPLTMESSQCIDEELASRVADLIIGYQFFINDKKNRRQKSDESTFAITDIQDEEELELFSKTQHFEKIINDILSEVDICSTTEKLDELSTCINKLLDQVPTKTIVEKYSQIVLEKSIRFFEFLKSFFTSAYIHLKNRNIVSPSTLHTLELEKIHKQGYDSEFLKTVGYDMKSTMEDSLLTVNPPEPLNVFVSTGVTDIYSQVFTVLNMLHTALDAVIETQYSETLNHEPRLRYAFFHMNTTVFAIRKNMLSLIEAAYETLKKTLNFKDFSSSQSSHELLNVFYRAHRKFIREVAGALMMNSKRGTTGRVIRLMVSSVTQASKACLEGDAVAADKFYQQFQTNLLIFLDQCRLDHARYPLYRSLEIGNDETDGRKSLNSSYSDDLSCRSY</sequence>
<dbReference type="InParanoid" id="G0MKB8"/>
<dbReference type="eggNOG" id="ENOG502QXA4">
    <property type="taxonomic scope" value="Eukaryota"/>
</dbReference>